<proteinExistence type="predicted"/>
<dbReference type="KEGG" id="oho:Oweho_1166"/>
<dbReference type="PROSITE" id="PS51257">
    <property type="entry name" value="PROKAR_LIPOPROTEIN"/>
    <property type="match status" value="1"/>
</dbReference>
<dbReference type="HOGENOM" id="CLU_751919_0_0_10"/>
<keyword evidence="3" id="KW-1185">Reference proteome</keyword>
<dbReference type="STRING" id="926562.Oweho_1166"/>
<feature type="signal peptide" evidence="1">
    <location>
        <begin position="1"/>
        <end position="19"/>
    </location>
</feature>
<sequence length="368" mass="41103">MKYLTIFSLLAFITLFSSSCDNDFNINDDWADITVVYGLLDPAADTNWIRVQRAYLGEAAASASYGEPDSVYYDTTAISVYLEAYSRGADGSLGTPVNTIFLKPDFTSRKLDDGIYSTDDFRLYRTTETIEEDKTYKLVVEKSNAKHPEASSITEIVGIQQSSNSGFRFVLPNPNVIAARTFNGNLKWYQSDQAEIYEVDVYFYYKEVNRQTGAVEHLVQKLDYTTIEGAQIPADPFETIDVDGSPNNIYTLLASNLPELKPNTLRFFKSFTVIIWAGGEDLAKYIDLNRPTEGVNNSKPEFPDIENGTGLFSSRTSIMLDEVAMSQQMATTYYLSSTLCEKGFAIVTSGDTCYCERIPGIGPERVCD</sequence>
<evidence type="ECO:0000313" key="3">
    <source>
        <dbReference type="Proteomes" id="UP000005631"/>
    </source>
</evidence>
<dbReference type="eggNOG" id="ENOG5032FVT">
    <property type="taxonomic scope" value="Bacteria"/>
</dbReference>
<accession>G8R5C6</accession>
<organism evidence="2 3">
    <name type="scientific">Owenweeksia hongkongensis (strain DSM 17368 / CIP 108786 / JCM 12287 / NRRL B-23963 / UST20020801)</name>
    <dbReference type="NCBI Taxonomy" id="926562"/>
    <lineage>
        <taxon>Bacteria</taxon>
        <taxon>Pseudomonadati</taxon>
        <taxon>Bacteroidota</taxon>
        <taxon>Flavobacteriia</taxon>
        <taxon>Flavobacteriales</taxon>
        <taxon>Owenweeksiaceae</taxon>
        <taxon>Owenweeksia</taxon>
    </lineage>
</organism>
<dbReference type="RefSeq" id="WP_014201531.1">
    <property type="nucleotide sequence ID" value="NC_016599.1"/>
</dbReference>
<evidence type="ECO:0000313" key="2">
    <source>
        <dbReference type="EMBL" id="AEV32171.1"/>
    </source>
</evidence>
<dbReference type="AlphaFoldDB" id="G8R5C6"/>
<reference evidence="2 3" key="1">
    <citation type="journal article" date="2012" name="Stand. Genomic Sci.">
        <title>Genome sequence of the orange-pigmented seawater bacterium Owenweeksia hongkongensis type strain (UST20020801(T)).</title>
        <authorList>
            <person name="Riedel T."/>
            <person name="Held B."/>
            <person name="Nolan M."/>
            <person name="Lucas S."/>
            <person name="Lapidus A."/>
            <person name="Tice H."/>
            <person name="Del Rio T.G."/>
            <person name="Cheng J.F."/>
            <person name="Han C."/>
            <person name="Tapia R."/>
            <person name="Goodwin L.A."/>
            <person name="Pitluck S."/>
            <person name="Liolios K."/>
            <person name="Mavromatis K."/>
            <person name="Pagani I."/>
            <person name="Ivanova N."/>
            <person name="Mikhailova N."/>
            <person name="Pati A."/>
            <person name="Chen A."/>
            <person name="Palaniappan K."/>
            <person name="Rohde M."/>
            <person name="Tindall B.J."/>
            <person name="Detter J.C."/>
            <person name="Goker M."/>
            <person name="Woyke T."/>
            <person name="Bristow J."/>
            <person name="Eisen J.A."/>
            <person name="Markowitz V."/>
            <person name="Hugenholtz P."/>
            <person name="Klenk H.P."/>
            <person name="Kyrpides N.C."/>
        </authorList>
    </citation>
    <scope>NUCLEOTIDE SEQUENCE</scope>
    <source>
        <strain evidence="3">DSM 17368 / JCM 12287 / NRRL B-23963</strain>
    </source>
</reference>
<gene>
    <name evidence="2" type="ordered locus">Oweho_1166</name>
</gene>
<name>G8R5C6_OWEHD</name>
<dbReference type="OrthoDB" id="1491128at2"/>
<keyword evidence="1" id="KW-0732">Signal</keyword>
<evidence type="ECO:0000256" key="1">
    <source>
        <dbReference type="SAM" id="SignalP"/>
    </source>
</evidence>
<evidence type="ECO:0008006" key="4">
    <source>
        <dbReference type="Google" id="ProtNLM"/>
    </source>
</evidence>
<dbReference type="EMBL" id="CP003156">
    <property type="protein sequence ID" value="AEV32171.1"/>
    <property type="molecule type" value="Genomic_DNA"/>
</dbReference>
<protein>
    <recommendedName>
        <fullName evidence="4">DUF4249 family protein</fullName>
    </recommendedName>
</protein>
<feature type="chain" id="PRO_5003514342" description="DUF4249 family protein" evidence="1">
    <location>
        <begin position="20"/>
        <end position="368"/>
    </location>
</feature>
<dbReference type="Proteomes" id="UP000005631">
    <property type="component" value="Chromosome"/>
</dbReference>